<comment type="caution">
    <text evidence="2">The sequence shown here is derived from an EMBL/GenBank/DDBJ whole genome shotgun (WGS) entry which is preliminary data.</text>
</comment>
<evidence type="ECO:0000313" key="2">
    <source>
        <dbReference type="EMBL" id="KAG8431807.1"/>
    </source>
</evidence>
<dbReference type="EMBL" id="JAACNH010000064">
    <property type="protein sequence ID" value="KAG8431807.1"/>
    <property type="molecule type" value="Genomic_DNA"/>
</dbReference>
<feature type="region of interest" description="Disordered" evidence="1">
    <location>
        <begin position="35"/>
        <end position="66"/>
    </location>
</feature>
<protein>
    <submittedName>
        <fullName evidence="2">Uncharacterized protein</fullName>
    </submittedName>
</protein>
<proteinExistence type="predicted"/>
<organism evidence="2 3">
    <name type="scientific">Hymenochirus boettgeri</name>
    <name type="common">Congo dwarf clawed frog</name>
    <dbReference type="NCBI Taxonomy" id="247094"/>
    <lineage>
        <taxon>Eukaryota</taxon>
        <taxon>Metazoa</taxon>
        <taxon>Chordata</taxon>
        <taxon>Craniata</taxon>
        <taxon>Vertebrata</taxon>
        <taxon>Euteleostomi</taxon>
        <taxon>Amphibia</taxon>
        <taxon>Batrachia</taxon>
        <taxon>Anura</taxon>
        <taxon>Pipoidea</taxon>
        <taxon>Pipidae</taxon>
        <taxon>Pipinae</taxon>
        <taxon>Hymenochirus</taxon>
    </lineage>
</organism>
<accession>A0A8T2IJJ9</accession>
<keyword evidence="3" id="KW-1185">Reference proteome</keyword>
<dbReference type="Proteomes" id="UP000812440">
    <property type="component" value="Unassembled WGS sequence"/>
</dbReference>
<dbReference type="AlphaFoldDB" id="A0A8T2IJJ9"/>
<gene>
    <name evidence="2" type="ORF">GDO86_019857</name>
</gene>
<reference evidence="2" key="1">
    <citation type="thesis" date="2020" institute="ProQuest LLC" country="789 East Eisenhower Parkway, Ann Arbor, MI, USA">
        <title>Comparative Genomics and Chromosome Evolution.</title>
        <authorList>
            <person name="Mudd A.B."/>
        </authorList>
    </citation>
    <scope>NUCLEOTIDE SEQUENCE</scope>
    <source>
        <strain evidence="2">Female2</strain>
        <tissue evidence="2">Blood</tissue>
    </source>
</reference>
<evidence type="ECO:0000313" key="3">
    <source>
        <dbReference type="Proteomes" id="UP000812440"/>
    </source>
</evidence>
<evidence type="ECO:0000256" key="1">
    <source>
        <dbReference type="SAM" id="MobiDB-lite"/>
    </source>
</evidence>
<sequence length="132" mass="15012">MAEPRFNNPYFWPPPPTMPSQSWITCVINKIKEQLMAEKSPPHLPPTSVPSQQPLSYPSHPPDQPPVCMSLQKLQQVPGLHPQAVPQPDVGSTRTACNQHRYGVGSVVLSHCQHFRIQHRYQQWDALYTNVQ</sequence>
<dbReference type="OrthoDB" id="5305647at2759"/>
<name>A0A8T2IJJ9_9PIPI</name>